<accession>A0A0C2XD41</accession>
<dbReference type="CDD" id="cd17321">
    <property type="entry name" value="MFS_MMR_MDR_like"/>
    <property type="match status" value="1"/>
</dbReference>
<dbReference type="AlphaFoldDB" id="A0A0C2XD41"/>
<evidence type="ECO:0000256" key="2">
    <source>
        <dbReference type="ARBA" id="ARBA00022448"/>
    </source>
</evidence>
<evidence type="ECO:0000256" key="3">
    <source>
        <dbReference type="ARBA" id="ARBA00022692"/>
    </source>
</evidence>
<dbReference type="OrthoDB" id="440755at2759"/>
<feature type="transmembrane region" description="Helical" evidence="7">
    <location>
        <begin position="490"/>
        <end position="510"/>
    </location>
</feature>
<evidence type="ECO:0000256" key="4">
    <source>
        <dbReference type="ARBA" id="ARBA00022989"/>
    </source>
</evidence>
<sequence>MDRKLQKTISKQDTATVLERQDPSTDESNPTSDLASASTARKLALLTIFSLAEFLDVFNNSALFPAIPVISSDLRFEPPETVWIISAYQLTFAAFLLLSGRISDVYTAKPAFIAGAFILGITHLIGGFTHHKIALLVLRALGGIGGALTIPSSLSLIVQLFPNPLHQARALGIFNGVGAIGNILGLILGAIIVQYAGWSWIFWFVAIVGVAVSAISLFLIPASKRERKRVNFDVVGVSLLTVAVILFIFAVTSGSTVGWGTAYVLAPLLISLALAAGFLFWEARINPDDAVLPPKMWKYDNFGILVSLALLPYFWWLTSFINLTSWWEQVYGWSPITTAVHFLAMGISGGLTTNITGYLPRWFTHKQIIITGLFMGIVASILLPFATGPWTYWPFVFPAQILGGAGLILVFVNSSIALFSYTPPSVAGTVGAVFNCALQLGSAVGLAAVASITTSLDSQYSFNPPITEWSRNLDHITPSMWKEAYTGRAASYWFALGILTVATLAAIVFLKVDKKETRKEESVEK</sequence>
<dbReference type="InterPro" id="IPR011701">
    <property type="entry name" value="MFS"/>
</dbReference>
<dbReference type="STRING" id="933852.A0A0C2XD41"/>
<evidence type="ECO:0000256" key="6">
    <source>
        <dbReference type="SAM" id="MobiDB-lite"/>
    </source>
</evidence>
<proteinExistence type="predicted"/>
<feature type="transmembrane region" description="Helical" evidence="7">
    <location>
        <begin position="302"/>
        <end position="321"/>
    </location>
</feature>
<protein>
    <recommendedName>
        <fullName evidence="8">Major facilitator superfamily (MFS) profile domain-containing protein</fullName>
    </recommendedName>
</protein>
<dbReference type="EMBL" id="KN824302">
    <property type="protein sequence ID" value="KIM27007.1"/>
    <property type="molecule type" value="Genomic_DNA"/>
</dbReference>
<reference evidence="10" key="2">
    <citation type="submission" date="2015-01" db="EMBL/GenBank/DDBJ databases">
        <title>Evolutionary Origins and Diversification of the Mycorrhizal Mutualists.</title>
        <authorList>
            <consortium name="DOE Joint Genome Institute"/>
            <consortium name="Mycorrhizal Genomics Consortium"/>
            <person name="Kohler A."/>
            <person name="Kuo A."/>
            <person name="Nagy L.G."/>
            <person name="Floudas D."/>
            <person name="Copeland A."/>
            <person name="Barry K.W."/>
            <person name="Cichocki N."/>
            <person name="Veneault-Fourrey C."/>
            <person name="LaButti K."/>
            <person name="Lindquist E.A."/>
            <person name="Lipzen A."/>
            <person name="Lundell T."/>
            <person name="Morin E."/>
            <person name="Murat C."/>
            <person name="Riley R."/>
            <person name="Ohm R."/>
            <person name="Sun H."/>
            <person name="Tunlid A."/>
            <person name="Henrissat B."/>
            <person name="Grigoriev I.V."/>
            <person name="Hibbett D.S."/>
            <person name="Martin F."/>
        </authorList>
    </citation>
    <scope>NUCLEOTIDE SEQUENCE [LARGE SCALE GENOMIC DNA]</scope>
    <source>
        <strain evidence="10">MAFF 305830</strain>
    </source>
</reference>
<dbReference type="InterPro" id="IPR020846">
    <property type="entry name" value="MFS_dom"/>
</dbReference>
<dbReference type="Pfam" id="PF07690">
    <property type="entry name" value="MFS_1"/>
    <property type="match status" value="1"/>
</dbReference>
<gene>
    <name evidence="9" type="ORF">M408DRAFT_72095</name>
</gene>
<comment type="subcellular location">
    <subcellularLocation>
        <location evidence="1">Membrane</location>
        <topology evidence="1">Multi-pass membrane protein</topology>
    </subcellularLocation>
</comment>
<keyword evidence="2" id="KW-0813">Transport</keyword>
<evidence type="ECO:0000313" key="10">
    <source>
        <dbReference type="Proteomes" id="UP000054097"/>
    </source>
</evidence>
<dbReference type="GO" id="GO:0016020">
    <property type="term" value="C:membrane"/>
    <property type="evidence" value="ECO:0007669"/>
    <property type="project" value="UniProtKB-SubCell"/>
</dbReference>
<dbReference type="GO" id="GO:0022857">
    <property type="term" value="F:transmembrane transporter activity"/>
    <property type="evidence" value="ECO:0007669"/>
    <property type="project" value="InterPro"/>
</dbReference>
<feature type="transmembrane region" description="Helical" evidence="7">
    <location>
        <begin position="82"/>
        <end position="99"/>
    </location>
</feature>
<feature type="transmembrane region" description="Helical" evidence="7">
    <location>
        <begin position="43"/>
        <end position="70"/>
    </location>
</feature>
<dbReference type="InterPro" id="IPR036259">
    <property type="entry name" value="MFS_trans_sf"/>
</dbReference>
<dbReference type="PROSITE" id="PS50850">
    <property type="entry name" value="MFS"/>
    <property type="match status" value="1"/>
</dbReference>
<feature type="transmembrane region" description="Helical" evidence="7">
    <location>
        <begin position="170"/>
        <end position="194"/>
    </location>
</feature>
<keyword evidence="5 7" id="KW-0472">Membrane</keyword>
<evidence type="ECO:0000256" key="1">
    <source>
        <dbReference type="ARBA" id="ARBA00004141"/>
    </source>
</evidence>
<feature type="transmembrane region" description="Helical" evidence="7">
    <location>
        <begin position="257"/>
        <end position="281"/>
    </location>
</feature>
<dbReference type="PRINTS" id="PR01036">
    <property type="entry name" value="TCRTETB"/>
</dbReference>
<dbReference type="SUPFAM" id="SSF103473">
    <property type="entry name" value="MFS general substrate transporter"/>
    <property type="match status" value="1"/>
</dbReference>
<feature type="transmembrane region" description="Helical" evidence="7">
    <location>
        <begin position="392"/>
        <end position="419"/>
    </location>
</feature>
<dbReference type="Proteomes" id="UP000054097">
    <property type="component" value="Unassembled WGS sequence"/>
</dbReference>
<keyword evidence="10" id="KW-1185">Reference proteome</keyword>
<reference evidence="9 10" key="1">
    <citation type="submission" date="2014-04" db="EMBL/GenBank/DDBJ databases">
        <authorList>
            <consortium name="DOE Joint Genome Institute"/>
            <person name="Kuo A."/>
            <person name="Zuccaro A."/>
            <person name="Kohler A."/>
            <person name="Nagy L.G."/>
            <person name="Floudas D."/>
            <person name="Copeland A."/>
            <person name="Barry K.W."/>
            <person name="Cichocki N."/>
            <person name="Veneault-Fourrey C."/>
            <person name="LaButti K."/>
            <person name="Lindquist E.A."/>
            <person name="Lipzen A."/>
            <person name="Lundell T."/>
            <person name="Morin E."/>
            <person name="Murat C."/>
            <person name="Sun H."/>
            <person name="Tunlid A."/>
            <person name="Henrissat B."/>
            <person name="Grigoriev I.V."/>
            <person name="Hibbett D.S."/>
            <person name="Martin F."/>
            <person name="Nordberg H.P."/>
            <person name="Cantor M.N."/>
            <person name="Hua S.X."/>
        </authorList>
    </citation>
    <scope>NUCLEOTIDE SEQUENCE [LARGE SCALE GENOMIC DNA]</scope>
    <source>
        <strain evidence="9 10">MAFF 305830</strain>
    </source>
</reference>
<feature type="transmembrane region" description="Helical" evidence="7">
    <location>
        <begin position="426"/>
        <end position="452"/>
    </location>
</feature>
<evidence type="ECO:0000313" key="9">
    <source>
        <dbReference type="EMBL" id="KIM27007.1"/>
    </source>
</evidence>
<keyword evidence="4 7" id="KW-1133">Transmembrane helix</keyword>
<feature type="transmembrane region" description="Helical" evidence="7">
    <location>
        <begin position="333"/>
        <end position="356"/>
    </location>
</feature>
<feature type="domain" description="Major facilitator superfamily (MFS) profile" evidence="8">
    <location>
        <begin position="45"/>
        <end position="515"/>
    </location>
</feature>
<feature type="transmembrane region" description="Helical" evidence="7">
    <location>
        <begin position="136"/>
        <end position="158"/>
    </location>
</feature>
<dbReference type="Gene3D" id="1.20.1250.20">
    <property type="entry name" value="MFS general substrate transporter like domains"/>
    <property type="match status" value="2"/>
</dbReference>
<feature type="region of interest" description="Disordered" evidence="6">
    <location>
        <begin position="1"/>
        <end position="33"/>
    </location>
</feature>
<feature type="transmembrane region" description="Helical" evidence="7">
    <location>
        <begin position="200"/>
        <end position="220"/>
    </location>
</feature>
<name>A0A0C2XD41_SERVB</name>
<evidence type="ECO:0000259" key="8">
    <source>
        <dbReference type="PROSITE" id="PS50850"/>
    </source>
</evidence>
<dbReference type="PANTHER" id="PTHR42718">
    <property type="entry name" value="MAJOR FACILITATOR SUPERFAMILY MULTIDRUG TRANSPORTER MFSC"/>
    <property type="match status" value="1"/>
</dbReference>
<evidence type="ECO:0000256" key="7">
    <source>
        <dbReference type="SAM" id="Phobius"/>
    </source>
</evidence>
<feature type="transmembrane region" description="Helical" evidence="7">
    <location>
        <begin position="232"/>
        <end position="251"/>
    </location>
</feature>
<feature type="transmembrane region" description="Helical" evidence="7">
    <location>
        <begin position="368"/>
        <end position="386"/>
    </location>
</feature>
<keyword evidence="3 7" id="KW-0812">Transmembrane</keyword>
<dbReference type="PANTHER" id="PTHR42718:SF9">
    <property type="entry name" value="MAJOR FACILITATOR SUPERFAMILY MULTIDRUG TRANSPORTER MFSC"/>
    <property type="match status" value="1"/>
</dbReference>
<dbReference type="HOGENOM" id="CLU_000960_27_1_1"/>
<evidence type="ECO:0000256" key="5">
    <source>
        <dbReference type="ARBA" id="ARBA00023136"/>
    </source>
</evidence>
<organism evidence="9 10">
    <name type="scientific">Serendipita vermifera MAFF 305830</name>
    <dbReference type="NCBI Taxonomy" id="933852"/>
    <lineage>
        <taxon>Eukaryota</taxon>
        <taxon>Fungi</taxon>
        <taxon>Dikarya</taxon>
        <taxon>Basidiomycota</taxon>
        <taxon>Agaricomycotina</taxon>
        <taxon>Agaricomycetes</taxon>
        <taxon>Sebacinales</taxon>
        <taxon>Serendipitaceae</taxon>
        <taxon>Serendipita</taxon>
    </lineage>
</organism>
<feature type="transmembrane region" description="Helical" evidence="7">
    <location>
        <begin position="111"/>
        <end position="130"/>
    </location>
</feature>